<dbReference type="Pfam" id="PF25944">
    <property type="entry name" value="Beta-barrel_RND"/>
    <property type="match status" value="1"/>
</dbReference>
<feature type="domain" description="Multidrug resistance protein MdtA-like alpha-helical hairpin" evidence="3">
    <location>
        <begin position="104"/>
        <end position="171"/>
    </location>
</feature>
<dbReference type="PANTHER" id="PTHR30158">
    <property type="entry name" value="ACRA/E-RELATED COMPONENT OF DRUG EFFLUX TRANSPORTER"/>
    <property type="match status" value="1"/>
</dbReference>
<reference evidence="7 8" key="1">
    <citation type="submission" date="2023-01" db="EMBL/GenBank/DDBJ databases">
        <title>Description of Helicobacter ibis sp. nov. isolated from faecal droppings of black-faced ibis (Theristicus melanopis).</title>
        <authorList>
            <person name="Lopez-Cantillo M."/>
            <person name="Vidal-Veuthey B."/>
            <person name="Mella A."/>
            <person name="De La Haba R."/>
            <person name="Collado L."/>
        </authorList>
    </citation>
    <scope>NUCLEOTIDE SEQUENCE [LARGE SCALE GENOMIC DNA]</scope>
    <source>
        <strain evidence="7 8">A82</strain>
    </source>
</reference>
<dbReference type="RefSeq" id="WP_271020673.1">
    <property type="nucleotide sequence ID" value="NZ_JAQHXR010000001.1"/>
</dbReference>
<dbReference type="PROSITE" id="PS51257">
    <property type="entry name" value="PROKAR_LIPOPROTEIN"/>
    <property type="match status" value="1"/>
</dbReference>
<dbReference type="SUPFAM" id="SSF111369">
    <property type="entry name" value="HlyD-like secretion proteins"/>
    <property type="match status" value="1"/>
</dbReference>
<dbReference type="InterPro" id="IPR058624">
    <property type="entry name" value="MdtA-like_HH"/>
</dbReference>
<evidence type="ECO:0000313" key="7">
    <source>
        <dbReference type="EMBL" id="MDA3968381.1"/>
    </source>
</evidence>
<dbReference type="Gene3D" id="2.40.30.170">
    <property type="match status" value="1"/>
</dbReference>
<dbReference type="InterPro" id="IPR058637">
    <property type="entry name" value="YknX-like_C"/>
</dbReference>
<evidence type="ECO:0000259" key="6">
    <source>
        <dbReference type="Pfam" id="PF25989"/>
    </source>
</evidence>
<name>A0ABT4VEA7_9HELI</name>
<feature type="domain" description="YknX-like C-terminal permuted SH3-like" evidence="6">
    <location>
        <begin position="295"/>
        <end position="362"/>
    </location>
</feature>
<dbReference type="Gene3D" id="2.40.50.100">
    <property type="match status" value="1"/>
</dbReference>
<organism evidence="7 8">
    <name type="scientific">Helicobacter ibis</name>
    <dbReference type="NCBI Taxonomy" id="2962633"/>
    <lineage>
        <taxon>Bacteria</taxon>
        <taxon>Pseudomonadati</taxon>
        <taxon>Campylobacterota</taxon>
        <taxon>Epsilonproteobacteria</taxon>
        <taxon>Campylobacterales</taxon>
        <taxon>Helicobacteraceae</taxon>
        <taxon>Helicobacter</taxon>
    </lineage>
</organism>
<evidence type="ECO:0000256" key="1">
    <source>
        <dbReference type="ARBA" id="ARBA00009477"/>
    </source>
</evidence>
<comment type="caution">
    <text evidence="7">The sequence shown here is derived from an EMBL/GenBank/DDBJ whole genome shotgun (WGS) entry which is preliminary data.</text>
</comment>
<keyword evidence="2" id="KW-0732">Signal</keyword>
<feature type="domain" description="Multidrug resistance protein MdtA-like barrel-sandwich hybrid" evidence="4">
    <location>
        <begin position="62"/>
        <end position="198"/>
    </location>
</feature>
<protein>
    <submittedName>
        <fullName evidence="7">Efflux RND transporter periplasmic adaptor subunit</fullName>
    </submittedName>
</protein>
<evidence type="ECO:0000259" key="3">
    <source>
        <dbReference type="Pfam" id="PF25876"/>
    </source>
</evidence>
<comment type="similarity">
    <text evidence="1">Belongs to the membrane fusion protein (MFP) (TC 8.A.1) family.</text>
</comment>
<dbReference type="Pfam" id="PF25917">
    <property type="entry name" value="BSH_RND"/>
    <property type="match status" value="1"/>
</dbReference>
<feature type="chain" id="PRO_5046468685" evidence="2">
    <location>
        <begin position="24"/>
        <end position="372"/>
    </location>
</feature>
<dbReference type="InterPro" id="IPR006143">
    <property type="entry name" value="RND_pump_MFP"/>
</dbReference>
<dbReference type="Gene3D" id="2.40.420.20">
    <property type="match status" value="1"/>
</dbReference>
<proteinExistence type="inferred from homology"/>
<gene>
    <name evidence="7" type="ORF">PF021_01680</name>
</gene>
<evidence type="ECO:0000259" key="4">
    <source>
        <dbReference type="Pfam" id="PF25917"/>
    </source>
</evidence>
<dbReference type="Proteomes" id="UP001210261">
    <property type="component" value="Unassembled WGS sequence"/>
</dbReference>
<dbReference type="Pfam" id="PF25876">
    <property type="entry name" value="HH_MFP_RND"/>
    <property type="match status" value="1"/>
</dbReference>
<evidence type="ECO:0000313" key="8">
    <source>
        <dbReference type="Proteomes" id="UP001210261"/>
    </source>
</evidence>
<dbReference type="Gene3D" id="1.10.287.470">
    <property type="entry name" value="Helix hairpin bin"/>
    <property type="match status" value="1"/>
</dbReference>
<accession>A0ABT4VEA7</accession>
<dbReference type="Pfam" id="PF25989">
    <property type="entry name" value="YknX_C"/>
    <property type="match status" value="1"/>
</dbReference>
<feature type="domain" description="Multidrug resistance protein MdtA-like beta-barrel" evidence="5">
    <location>
        <begin position="209"/>
        <end position="288"/>
    </location>
</feature>
<feature type="signal peptide" evidence="2">
    <location>
        <begin position="1"/>
        <end position="23"/>
    </location>
</feature>
<evidence type="ECO:0000256" key="2">
    <source>
        <dbReference type="SAM" id="SignalP"/>
    </source>
</evidence>
<dbReference type="InterPro" id="IPR058625">
    <property type="entry name" value="MdtA-like_BSH"/>
</dbReference>
<evidence type="ECO:0000259" key="5">
    <source>
        <dbReference type="Pfam" id="PF25944"/>
    </source>
</evidence>
<dbReference type="NCBIfam" id="TIGR01730">
    <property type="entry name" value="RND_mfp"/>
    <property type="match status" value="1"/>
</dbReference>
<dbReference type="InterPro" id="IPR058626">
    <property type="entry name" value="MdtA-like_b-barrel"/>
</dbReference>
<keyword evidence="8" id="KW-1185">Reference proteome</keyword>
<sequence>MMHKKIILLVSLFVAFVVSGCSSGDTQNVAKNSSIPVEVYNVKQENVEVSFEYPTQLKSIQSVDIYARVQGTLLQQNFIEGTFVKEGDKLFKIDPARYEASVNIAKAQLLSAQATFKEAKRDWERSKKLFEEKALSPKERDQSLSAYESALANVENAKASLDNAMIDLEYTDVIATASGKIGMKNYDIGDLVGIAGGNNVLTTITQLDPIHAEFSIPNNDYYFLRNLNRDNIKVTYILPDGNDYKEKGKIDFIDNVVDSNTATIKARAIVANTDNLLVPGEFSRVKLDGFVAENAIAIPQNAVMQNAQGSFVYTIIDNKATITPVVLGNVVGNKFLVKSGLKDGDVVITSQLIKIKPGASVTPIGVNKFETK</sequence>
<dbReference type="EMBL" id="JAQHXR010000001">
    <property type="protein sequence ID" value="MDA3968381.1"/>
    <property type="molecule type" value="Genomic_DNA"/>
</dbReference>